<accession>A0A132MY72</accession>
<reference evidence="5 10" key="2">
    <citation type="submission" date="2015-02" db="EMBL/GenBank/DDBJ databases">
        <title>Physiological reanalysis, assessment of diazotrophy, and genome sequences of multiple isolates of Streptomyces thermoautotrophicus.</title>
        <authorList>
            <person name="MacKellar D.C."/>
            <person name="Lieber L."/>
            <person name="Norman J."/>
            <person name="Bolger A."/>
            <person name="Tobin C."/>
            <person name="Murray J.W."/>
            <person name="Prell J."/>
        </authorList>
    </citation>
    <scope>NUCLEOTIDE SEQUENCE [LARGE SCALE GENOMIC DNA]</scope>
    <source>
        <strain evidence="5 10">UBT1</strain>
    </source>
</reference>
<evidence type="ECO:0000256" key="2">
    <source>
        <dbReference type="ARBA" id="ARBA00038825"/>
    </source>
</evidence>
<evidence type="ECO:0000313" key="7">
    <source>
        <dbReference type="EMBL" id="KWX09769.1"/>
    </source>
</evidence>
<reference evidence="9" key="1">
    <citation type="submission" date="2015-02" db="EMBL/GenBank/DDBJ databases">
        <title>Physiological reanalysis, assessment of diazotrophy, and genome sequences of multiple isolates of Streptomyces thermoautotrophicus.</title>
        <authorList>
            <person name="MacKellar D.C."/>
            <person name="Lieber L."/>
            <person name="Norman J."/>
            <person name="Bolger A."/>
            <person name="Tobin C."/>
            <person name="Murray J.W."/>
            <person name="Friesen M."/>
            <person name="Prell J."/>
        </authorList>
    </citation>
    <scope>NUCLEOTIDE SEQUENCE [LARGE SCALE GENOMIC DNA]</scope>
    <source>
        <strain evidence="9">UBT1</strain>
    </source>
</reference>
<dbReference type="PANTHER" id="PTHR10668">
    <property type="entry name" value="PHYTOENE DEHYDROGENASE"/>
    <property type="match status" value="1"/>
</dbReference>
<organism evidence="6 8">
    <name type="scientific">Carbonactinospora thermoautotrophica</name>
    <dbReference type="NCBI Taxonomy" id="1469144"/>
    <lineage>
        <taxon>Bacteria</taxon>
        <taxon>Bacillati</taxon>
        <taxon>Actinomycetota</taxon>
        <taxon>Actinomycetes</taxon>
        <taxon>Kitasatosporales</taxon>
        <taxon>Carbonactinosporaceae</taxon>
        <taxon>Carbonactinospora</taxon>
    </lineage>
</organism>
<name>A0A132MY72_9ACTN</name>
<dbReference type="STRING" id="1469144.LI90_3902"/>
<dbReference type="RefSeq" id="WP_066890120.1">
    <property type="nucleotide sequence ID" value="NZ_JYIJ01000019.1"/>
</dbReference>
<proteinExistence type="predicted"/>
<dbReference type="Proteomes" id="UP000070659">
    <property type="component" value="Unassembled WGS sequence"/>
</dbReference>
<evidence type="ECO:0000256" key="3">
    <source>
        <dbReference type="ARBA" id="ARBA00040298"/>
    </source>
</evidence>
<dbReference type="EMBL" id="JYIK01000727">
    <property type="protein sequence ID" value="KWX09769.1"/>
    <property type="molecule type" value="Genomic_DNA"/>
</dbReference>
<evidence type="ECO:0000313" key="5">
    <source>
        <dbReference type="EMBL" id="KWW98131.1"/>
    </source>
</evidence>
<dbReference type="SUPFAM" id="SSF51905">
    <property type="entry name" value="FAD/NAD(P)-binding domain"/>
    <property type="match status" value="1"/>
</dbReference>
<evidence type="ECO:0000313" key="10">
    <source>
        <dbReference type="Proteomes" id="UP000070659"/>
    </source>
</evidence>
<dbReference type="PATRIC" id="fig|1469144.10.peg.4184"/>
<dbReference type="InterPro" id="IPR036188">
    <property type="entry name" value="FAD/NAD-bd_sf"/>
</dbReference>
<dbReference type="AlphaFoldDB" id="A0A132MY72"/>
<comment type="caution">
    <text evidence="6">The sequence shown here is derived from an EMBL/GenBank/DDBJ whole genome shotgun (WGS) entry which is preliminary data.</text>
</comment>
<protein>
    <recommendedName>
        <fullName evidence="3">Pyridine nucleotide-disulfide oxidoreductase domain-containing protein 2</fullName>
    </recommendedName>
</protein>
<reference evidence="6" key="4">
    <citation type="submission" date="2015-04" db="EMBL/GenBank/DDBJ databases">
        <title>Physiological reanalysis, assessment of diazotrophy, and genome sequences of multiple isolates of Streptomyces thermoautotrophicus.</title>
        <authorList>
            <person name="MacKellar D.C."/>
            <person name="Lieber L."/>
            <person name="Norman J."/>
            <person name="Bolger A."/>
            <person name="Tobin C."/>
            <person name="Murray J.W."/>
            <person name="Woodward J."/>
            <person name="Friesen M."/>
            <person name="Prell J."/>
        </authorList>
    </citation>
    <scope>NUCLEOTIDE SEQUENCE [LARGE SCALE GENOMIC DNA]</scope>
    <source>
        <strain evidence="6">H1</strain>
    </source>
</reference>
<evidence type="ECO:0000313" key="9">
    <source>
        <dbReference type="Proteomes" id="UP000070598"/>
    </source>
</evidence>
<evidence type="ECO:0000259" key="4">
    <source>
        <dbReference type="Pfam" id="PF01593"/>
    </source>
</evidence>
<dbReference type="GO" id="GO:0016491">
    <property type="term" value="F:oxidoreductase activity"/>
    <property type="evidence" value="ECO:0007669"/>
    <property type="project" value="InterPro"/>
</dbReference>
<dbReference type="EMBL" id="JYIJ01000019">
    <property type="protein sequence ID" value="KWW98131.1"/>
    <property type="molecule type" value="Genomic_DNA"/>
</dbReference>
<dbReference type="InterPro" id="IPR002937">
    <property type="entry name" value="Amino_oxidase"/>
</dbReference>
<dbReference type="PANTHER" id="PTHR10668:SF105">
    <property type="entry name" value="DEHYDROGENASE-RELATED"/>
    <property type="match status" value="1"/>
</dbReference>
<reference evidence="8" key="3">
    <citation type="submission" date="2015-04" db="EMBL/GenBank/DDBJ databases">
        <title>Physiological reanalysis, assessment of diazotrophy, and genome sequences of multiple isolates of Streptomyces thermoautotrophicus.</title>
        <authorList>
            <person name="MacKellar D.C."/>
            <person name="Lieber L."/>
            <person name="Norman J."/>
            <person name="Bolger A."/>
            <person name="Tobin C."/>
            <person name="Murray J.W."/>
            <person name="Chang R."/>
            <person name="Ford T."/>
            <person name="Nguyen P.Q."/>
            <person name="Woodward J."/>
            <person name="Permingeat H."/>
            <person name="Joshi N.S."/>
            <person name="Silver P.A."/>
            <person name="Usadel B."/>
            <person name="Rutherford A.W."/>
            <person name="Friesen M."/>
            <person name="Prell J."/>
        </authorList>
    </citation>
    <scope>NUCLEOTIDE SEQUENCE [LARGE SCALE GENOMIC DNA]</scope>
    <source>
        <strain evidence="8">H1</strain>
    </source>
</reference>
<evidence type="ECO:0000256" key="1">
    <source>
        <dbReference type="ARBA" id="ARBA00037217"/>
    </source>
</evidence>
<keyword evidence="8" id="KW-1185">Reference proteome</keyword>
<dbReference type="Proteomes" id="UP000070188">
    <property type="component" value="Unassembled WGS sequence"/>
</dbReference>
<sequence length="524" mass="56119">MYDAVVIGAGHNGLVAANLLASSGWSVLVLEAADEPGGAVRSAEVMRPGFVTDLFSAFYPMGAASPVLRWLQLERYGLRWRHAPAVLAHPLEDGRCALLSRDIDRTAESLAEFAPGDGRTWRRLYGEWQRIGPTLIEALFRPFPPLGPGVKLLRALGAADALRFARFAVMSVRRYGEEEFDGEGGRLLLTGNAMHTDLPPEGAGSAVFGWLLTMVGQQFGYPVPEGGSGRLTDALVRRLRGYGGELACGRRVVKVLVRGGRAVGVRTADGTEIGARYAVLAAVAAPILYRDLVEPAYLPARLLGDLDRFQWDSPTLKLNWALSGPIPWKAEDARLAGTVHLGGDRAALTDYAADLACGRLPRTPFVIFGQMTTADPTRSPAGTESAWAYTHLPRRPLSAEELAAQVTAVEELVERYAPGFRDLVLDRLVQTPSELEAADANLVAGAVNGGTASLHQQLVFRPVPGLGRPETPLPGLYLAGASAHPGGGVHGACGANAAHAALRARRSRYVSLGIHRAQRYLNRT</sequence>
<dbReference type="Pfam" id="PF01593">
    <property type="entry name" value="Amino_oxidase"/>
    <property type="match status" value="1"/>
</dbReference>
<feature type="domain" description="Amine oxidase" evidence="4">
    <location>
        <begin position="13"/>
        <end position="492"/>
    </location>
</feature>
<evidence type="ECO:0000313" key="6">
    <source>
        <dbReference type="EMBL" id="KWX02855.1"/>
    </source>
</evidence>
<evidence type="ECO:0000313" key="8">
    <source>
        <dbReference type="Proteomes" id="UP000070188"/>
    </source>
</evidence>
<comment type="function">
    <text evidence="1">Probable oxidoreductase that may play a role as regulator of mitochondrial function.</text>
</comment>
<gene>
    <name evidence="6" type="ORF">LI90_3902</name>
    <name evidence="5" type="ORF">TH66_23040</name>
    <name evidence="7" type="ORF">TR74_07635</name>
</gene>
<dbReference type="EMBL" id="LAXD01000001">
    <property type="protein sequence ID" value="KWX02855.1"/>
    <property type="molecule type" value="Genomic_DNA"/>
</dbReference>
<comment type="subunit">
    <text evidence="2">Interacts with COX5B; this interaction may contribute to localize PYROXD2 to the inner face of the inner mitochondrial membrane.</text>
</comment>
<dbReference type="OrthoDB" id="833207at2"/>
<dbReference type="Gene3D" id="3.50.50.60">
    <property type="entry name" value="FAD/NAD(P)-binding domain"/>
    <property type="match status" value="2"/>
</dbReference>
<dbReference type="Proteomes" id="UP000070598">
    <property type="component" value="Unassembled WGS sequence"/>
</dbReference>